<dbReference type="STRING" id="71717.A0A4Y7TI98"/>
<proteinExistence type="predicted"/>
<dbReference type="InterPro" id="IPR054471">
    <property type="entry name" value="GPIID_WHD"/>
</dbReference>
<reference evidence="2 3" key="1">
    <citation type="journal article" date="2019" name="Nat. Ecol. Evol.">
        <title>Megaphylogeny resolves global patterns of mushroom evolution.</title>
        <authorList>
            <person name="Varga T."/>
            <person name="Krizsan K."/>
            <person name="Foldi C."/>
            <person name="Dima B."/>
            <person name="Sanchez-Garcia M."/>
            <person name="Sanchez-Ramirez S."/>
            <person name="Szollosi G.J."/>
            <person name="Szarkandi J.G."/>
            <person name="Papp V."/>
            <person name="Albert L."/>
            <person name="Andreopoulos W."/>
            <person name="Angelini C."/>
            <person name="Antonin V."/>
            <person name="Barry K.W."/>
            <person name="Bougher N.L."/>
            <person name="Buchanan P."/>
            <person name="Buyck B."/>
            <person name="Bense V."/>
            <person name="Catcheside P."/>
            <person name="Chovatia M."/>
            <person name="Cooper J."/>
            <person name="Damon W."/>
            <person name="Desjardin D."/>
            <person name="Finy P."/>
            <person name="Geml J."/>
            <person name="Haridas S."/>
            <person name="Hughes K."/>
            <person name="Justo A."/>
            <person name="Karasinski D."/>
            <person name="Kautmanova I."/>
            <person name="Kiss B."/>
            <person name="Kocsube S."/>
            <person name="Kotiranta H."/>
            <person name="LaButti K.M."/>
            <person name="Lechner B.E."/>
            <person name="Liimatainen K."/>
            <person name="Lipzen A."/>
            <person name="Lukacs Z."/>
            <person name="Mihaltcheva S."/>
            <person name="Morgado L.N."/>
            <person name="Niskanen T."/>
            <person name="Noordeloos M.E."/>
            <person name="Ohm R.A."/>
            <person name="Ortiz-Santana B."/>
            <person name="Ovrebo C."/>
            <person name="Racz N."/>
            <person name="Riley R."/>
            <person name="Savchenko A."/>
            <person name="Shiryaev A."/>
            <person name="Soop K."/>
            <person name="Spirin V."/>
            <person name="Szebenyi C."/>
            <person name="Tomsovsky M."/>
            <person name="Tulloss R.E."/>
            <person name="Uehling J."/>
            <person name="Grigoriev I.V."/>
            <person name="Vagvolgyi C."/>
            <person name="Papp T."/>
            <person name="Martin F.M."/>
            <person name="Miettinen O."/>
            <person name="Hibbett D.S."/>
            <person name="Nagy L.G."/>
        </authorList>
    </citation>
    <scope>NUCLEOTIDE SEQUENCE [LARGE SCALE GENOMIC DNA]</scope>
    <source>
        <strain evidence="2 3">FP101781</strain>
    </source>
</reference>
<dbReference type="PANTHER" id="PTHR10039">
    <property type="entry name" value="AMELOGENIN"/>
    <property type="match status" value="1"/>
</dbReference>
<gene>
    <name evidence="2" type="ORF">FA13DRAFT_104830</name>
</gene>
<keyword evidence="3" id="KW-1185">Reference proteome</keyword>
<dbReference type="InterPro" id="IPR036770">
    <property type="entry name" value="Ankyrin_rpt-contain_sf"/>
</dbReference>
<evidence type="ECO:0000313" key="2">
    <source>
        <dbReference type="EMBL" id="TEB33694.1"/>
    </source>
</evidence>
<dbReference type="SMART" id="SM00248">
    <property type="entry name" value="ANK"/>
    <property type="match status" value="2"/>
</dbReference>
<protein>
    <recommendedName>
        <fullName evidence="1">GPI inositol-deacylase winged helix domain-containing protein</fullName>
    </recommendedName>
</protein>
<dbReference type="Proteomes" id="UP000298030">
    <property type="component" value="Unassembled WGS sequence"/>
</dbReference>
<dbReference type="EMBL" id="QPFP01000011">
    <property type="protein sequence ID" value="TEB33694.1"/>
    <property type="molecule type" value="Genomic_DNA"/>
</dbReference>
<comment type="caution">
    <text evidence="2">The sequence shown here is derived from an EMBL/GenBank/DDBJ whole genome shotgun (WGS) entry which is preliminary data.</text>
</comment>
<feature type="domain" description="GPI inositol-deacylase winged helix" evidence="1">
    <location>
        <begin position="134"/>
        <end position="221"/>
    </location>
</feature>
<dbReference type="InterPro" id="IPR002110">
    <property type="entry name" value="Ankyrin_rpt"/>
</dbReference>
<dbReference type="Gene3D" id="1.25.40.20">
    <property type="entry name" value="Ankyrin repeat-containing domain"/>
    <property type="match status" value="1"/>
</dbReference>
<dbReference type="OrthoDB" id="7464126at2759"/>
<organism evidence="2 3">
    <name type="scientific">Coprinellus micaceus</name>
    <name type="common">Glistening ink-cap mushroom</name>
    <name type="synonym">Coprinus micaceus</name>
    <dbReference type="NCBI Taxonomy" id="71717"/>
    <lineage>
        <taxon>Eukaryota</taxon>
        <taxon>Fungi</taxon>
        <taxon>Dikarya</taxon>
        <taxon>Basidiomycota</taxon>
        <taxon>Agaricomycotina</taxon>
        <taxon>Agaricomycetes</taxon>
        <taxon>Agaricomycetidae</taxon>
        <taxon>Agaricales</taxon>
        <taxon>Agaricineae</taxon>
        <taxon>Psathyrellaceae</taxon>
        <taxon>Coprinellus</taxon>
    </lineage>
</organism>
<accession>A0A4Y7TI98</accession>
<evidence type="ECO:0000313" key="3">
    <source>
        <dbReference type="Proteomes" id="UP000298030"/>
    </source>
</evidence>
<sequence length="486" mass="54438">MLDEERDKTLMHLADLPVKLLIFSRPMNIFLERIPTARCIELKANSADVEYFVQESLKSSSRLRTILKGHNELGRTIPSTVSAKCGGMFLIAVLQIEALKRCLNMDARQKTLRSIPSGVSKMYRDTLERINGQTTEEASVAKRVFLWLVYAKRQLAVSELQDALATSYKNSIFSQNAVVNIDIILSICYGLVTVKPTPKVTPRGEPQVTLIHYTTDDFLRDMATQGFSPFADNAIITTLTCTTYLLHHRAGLLNVLKQARGVEYYTHTHTHPADIWLLDKFLASRPFLQYAYQYWGKHARDLELDGGSAHSAVFATIHRFLLTFGELVELESTELLLQVDHDVGTFYTECSFHYAGLFNPAHIAARHVLASLWPLVKRYGWELMRGKLRWSALHFAAYHNEVEMVKRLLLDLPASIINSRDMDNRTALAVAVSRSNDDVVRVLLAHHAATVDVVALGTAVRAGDEAVVTLLLPKVPDPAVSTAGIN</sequence>
<evidence type="ECO:0000259" key="1">
    <source>
        <dbReference type="Pfam" id="PF22939"/>
    </source>
</evidence>
<dbReference type="Pfam" id="PF22939">
    <property type="entry name" value="WHD_GPIID"/>
    <property type="match status" value="1"/>
</dbReference>
<dbReference type="SUPFAM" id="SSF48403">
    <property type="entry name" value="Ankyrin repeat"/>
    <property type="match status" value="1"/>
</dbReference>
<dbReference type="Pfam" id="PF12796">
    <property type="entry name" value="Ank_2"/>
    <property type="match status" value="1"/>
</dbReference>
<name>A0A4Y7TI98_COPMI</name>
<dbReference type="AlphaFoldDB" id="A0A4Y7TI98"/>